<feature type="domain" description="PKD" evidence="2">
    <location>
        <begin position="359"/>
        <end position="443"/>
    </location>
</feature>
<name>A0A1I0X3J6_9CELL</name>
<reference evidence="4" key="1">
    <citation type="submission" date="2016-10" db="EMBL/GenBank/DDBJ databases">
        <authorList>
            <person name="Varghese N."/>
            <person name="Submissions S."/>
        </authorList>
    </citation>
    <scope>NUCLEOTIDE SEQUENCE [LARGE SCALE GENOMIC DNA]</scope>
    <source>
        <strain evidence="4">CGMCC 4.6945</strain>
    </source>
</reference>
<dbReference type="InterPro" id="IPR000601">
    <property type="entry name" value="PKD_dom"/>
</dbReference>
<dbReference type="SUPFAM" id="SSF49299">
    <property type="entry name" value="PKD domain"/>
    <property type="match status" value="2"/>
</dbReference>
<evidence type="ECO:0000313" key="4">
    <source>
        <dbReference type="Proteomes" id="UP000199012"/>
    </source>
</evidence>
<sequence>MIRTRPSSTAPGGTPARHPVRLIGTTTLALALVAGAGAVAPVHAAAPVPAASVLPAATAPVTLVADSFARTLTGGWGSATTGGSWVSCGGDVAYAVSGGTGRQTARPGATAASILGSAAAVTDADTRVTVALDRPAGSGPAAYASVLGRSVAGAGDYRARVVVTWSGALQLQLSRSATALRTVDVPGVAYAPGTKLAVRLQVTGTAPTTLRAKVWAAGSAEPGAWTVTAQDATAGLQTAGRVGLSTYVAGSAAKELVASWSGLTSTSVVAPNVAPTAAFTPAVRDLAVAVDGSASADVDGTISSWSWSFGDGATSTGPTGTHTYTTGGTYPVTLTVVDDDGATAQVRRDVVVVAPNVAPTAAFTAVAKDLGVALDAGGSRDADGSLASYAWTFGDGSTGSGATAQHAYASAGTYTVGLTVTDDRGATARATRTVTVTKPAGTRVAALQPFASTAFWNTSIGSGAIFESAADTRTRMFLSGTPVINSTRWSIAVFRAKATDPLATVTNLKDGKVYQVRIPAGTAPTYGTDKHVGVIDPDGLWGWEFYKMTQTGPLTWTTTRVVRTDLTGDGMKDGSRASSISFYGGLIRKEELRSLSIRHTLAVGIPNEMLKMGPVWPARTQDGDASLYYSGQIPMGTMLAIPGTVDVTKLGLTPEGLALARALQDYGAHVLIRSSTIALYGEAAVDPAQAANLSTDWRKLYPLMRVLTNNTADNVSGGGTRRVAPLPDLDLTP</sequence>
<keyword evidence="4" id="KW-1185">Reference proteome</keyword>
<dbReference type="GO" id="GO:0005975">
    <property type="term" value="P:carbohydrate metabolic process"/>
    <property type="evidence" value="ECO:0007669"/>
    <property type="project" value="UniProtKB-ARBA"/>
</dbReference>
<gene>
    <name evidence="3" type="ORF">SAMN05421867_104103</name>
</gene>
<dbReference type="Pfam" id="PF18911">
    <property type="entry name" value="PKD_4"/>
    <property type="match status" value="2"/>
</dbReference>
<dbReference type="InterPro" id="IPR022409">
    <property type="entry name" value="PKD/Chitinase_dom"/>
</dbReference>
<dbReference type="AlphaFoldDB" id="A0A1I0X3J6"/>
<dbReference type="InterPro" id="IPR035986">
    <property type="entry name" value="PKD_dom_sf"/>
</dbReference>
<proteinExistence type="predicted"/>
<evidence type="ECO:0000256" key="1">
    <source>
        <dbReference type="SAM" id="MobiDB-lite"/>
    </source>
</evidence>
<protein>
    <submittedName>
        <fullName evidence="3">PKD repeat-containing protein</fullName>
    </submittedName>
</protein>
<dbReference type="SMART" id="SM00089">
    <property type="entry name" value="PKD"/>
    <property type="match status" value="2"/>
</dbReference>
<feature type="region of interest" description="Disordered" evidence="1">
    <location>
        <begin position="714"/>
        <end position="733"/>
    </location>
</feature>
<organism evidence="3 4">
    <name type="scientific">Cellulomonas marina</name>
    <dbReference type="NCBI Taxonomy" id="988821"/>
    <lineage>
        <taxon>Bacteria</taxon>
        <taxon>Bacillati</taxon>
        <taxon>Actinomycetota</taxon>
        <taxon>Actinomycetes</taxon>
        <taxon>Micrococcales</taxon>
        <taxon>Cellulomonadaceae</taxon>
        <taxon>Cellulomonas</taxon>
    </lineage>
</organism>
<dbReference type="PROSITE" id="PS50093">
    <property type="entry name" value="PKD"/>
    <property type="match status" value="2"/>
</dbReference>
<accession>A0A1I0X3J6</accession>
<evidence type="ECO:0000259" key="2">
    <source>
        <dbReference type="PROSITE" id="PS50093"/>
    </source>
</evidence>
<dbReference type="CDD" id="cd00146">
    <property type="entry name" value="PKD"/>
    <property type="match status" value="2"/>
</dbReference>
<dbReference type="InterPro" id="IPR013783">
    <property type="entry name" value="Ig-like_fold"/>
</dbReference>
<dbReference type="RefSeq" id="WP_090031492.1">
    <property type="nucleotide sequence ID" value="NZ_BONM01000010.1"/>
</dbReference>
<dbReference type="STRING" id="988821.SAMN05421867_104103"/>
<feature type="domain" description="PKD" evidence="2">
    <location>
        <begin position="275"/>
        <end position="359"/>
    </location>
</feature>
<dbReference type="Proteomes" id="UP000199012">
    <property type="component" value="Unassembled WGS sequence"/>
</dbReference>
<dbReference type="EMBL" id="FOKA01000004">
    <property type="protein sequence ID" value="SFA95619.1"/>
    <property type="molecule type" value="Genomic_DNA"/>
</dbReference>
<dbReference type="Gene3D" id="2.60.40.10">
    <property type="entry name" value="Immunoglobulins"/>
    <property type="match status" value="2"/>
</dbReference>
<evidence type="ECO:0000313" key="3">
    <source>
        <dbReference type="EMBL" id="SFA95619.1"/>
    </source>
</evidence>